<dbReference type="InterPro" id="IPR051781">
    <property type="entry name" value="Metallo-dep_Hydrolase"/>
</dbReference>
<dbReference type="SUPFAM" id="SSF51556">
    <property type="entry name" value="Metallo-dependent hydrolases"/>
    <property type="match status" value="1"/>
</dbReference>
<evidence type="ECO:0000313" key="2">
    <source>
        <dbReference type="EMBL" id="SVA28001.1"/>
    </source>
</evidence>
<dbReference type="Pfam" id="PF01979">
    <property type="entry name" value="Amidohydro_1"/>
    <property type="match status" value="1"/>
</dbReference>
<dbReference type="PANTHER" id="PTHR43135">
    <property type="entry name" value="ALPHA-D-RIBOSE 1-METHYLPHOSPHONATE 5-TRIPHOSPHATE DIPHOSPHATASE"/>
    <property type="match status" value="1"/>
</dbReference>
<dbReference type="SUPFAM" id="SSF51338">
    <property type="entry name" value="Composite domain of metallo-dependent hydrolases"/>
    <property type="match status" value="1"/>
</dbReference>
<protein>
    <recommendedName>
        <fullName evidence="1">Amidohydrolase-related domain-containing protein</fullName>
    </recommendedName>
</protein>
<dbReference type="PANTHER" id="PTHR43135:SF3">
    <property type="entry name" value="ALPHA-D-RIBOSE 1-METHYLPHOSPHONATE 5-TRIPHOSPHATE DIPHOSPHATASE"/>
    <property type="match status" value="1"/>
</dbReference>
<dbReference type="InterPro" id="IPR011059">
    <property type="entry name" value="Metal-dep_hydrolase_composite"/>
</dbReference>
<dbReference type="EMBL" id="UINC01006518">
    <property type="protein sequence ID" value="SVA28001.1"/>
    <property type="molecule type" value="Genomic_DNA"/>
</dbReference>
<name>A0A381UJT9_9ZZZZ</name>
<dbReference type="CDD" id="cd01299">
    <property type="entry name" value="Met_dep_hydrolase_A"/>
    <property type="match status" value="1"/>
</dbReference>
<dbReference type="InterPro" id="IPR006680">
    <property type="entry name" value="Amidohydro-rel"/>
</dbReference>
<dbReference type="Gene3D" id="3.20.20.140">
    <property type="entry name" value="Metal-dependent hydrolases"/>
    <property type="match status" value="1"/>
</dbReference>
<feature type="domain" description="Amidohydrolase-related" evidence="1">
    <location>
        <begin position="74"/>
        <end position="421"/>
    </location>
</feature>
<dbReference type="Gene3D" id="2.30.40.10">
    <property type="entry name" value="Urease, subunit C, domain 1"/>
    <property type="match status" value="1"/>
</dbReference>
<dbReference type="GO" id="GO:0016810">
    <property type="term" value="F:hydrolase activity, acting on carbon-nitrogen (but not peptide) bonds"/>
    <property type="evidence" value="ECO:0007669"/>
    <property type="project" value="InterPro"/>
</dbReference>
<evidence type="ECO:0000259" key="1">
    <source>
        <dbReference type="Pfam" id="PF01979"/>
    </source>
</evidence>
<organism evidence="2">
    <name type="scientific">marine metagenome</name>
    <dbReference type="NCBI Taxonomy" id="408172"/>
    <lineage>
        <taxon>unclassified sequences</taxon>
        <taxon>metagenomes</taxon>
        <taxon>ecological metagenomes</taxon>
    </lineage>
</organism>
<gene>
    <name evidence="2" type="ORF">METZ01_LOCUS80855</name>
</gene>
<accession>A0A381UJT9</accession>
<proteinExistence type="predicted"/>
<dbReference type="InterPro" id="IPR032466">
    <property type="entry name" value="Metal_Hydrolase"/>
</dbReference>
<reference evidence="2" key="1">
    <citation type="submission" date="2018-05" db="EMBL/GenBank/DDBJ databases">
        <authorList>
            <person name="Lanie J.A."/>
            <person name="Ng W.-L."/>
            <person name="Kazmierczak K.M."/>
            <person name="Andrzejewski T.M."/>
            <person name="Davidsen T.M."/>
            <person name="Wayne K.J."/>
            <person name="Tettelin H."/>
            <person name="Glass J.I."/>
            <person name="Rusch D."/>
            <person name="Podicherti R."/>
            <person name="Tsui H.-C.T."/>
            <person name="Winkler M.E."/>
        </authorList>
    </citation>
    <scope>NUCLEOTIDE SEQUENCE</scope>
</reference>
<sequence>MSIKIKIFSASFCFLTLLSAQVTILHCGVLIDGKSDNTAKVMSVLIDKGTIIDLLDGYVDPGTGDTAIDLNNYTVLPGLMDMHTHLSGESNPKKYMERFTLDLDDYAYQSIRFAERTLMAGFTTVRDLGGPVNTSLRDAIKKGHLIGPRIFSAGKSLATTGGHADPTNGMKFKLMGDPGPAEGVVNGISDARKAVRQRYKHGADLIKITATGGVLSVAKSGENPQFKEDEIRAIVETAADYDMHVAAHAHGAEGMKRAVRAGVRSIEHGTLMDEETMDLMKERGTYYVPTISAGEFVAEKATVDGYYPEIIRSKAAKIGPQIKNTFQKAHKAGVKIAFGTDSGVSYHGENAKEFLYMVEGGMAPMAAIQSATKVAAELLGIENVLGTIEAGKTADIIAVKGNPIKDISALQDIVFVMKNGVVYKNSVQ</sequence>
<dbReference type="InterPro" id="IPR057744">
    <property type="entry name" value="OTAase-like"/>
</dbReference>
<dbReference type="AlphaFoldDB" id="A0A381UJT9"/>